<dbReference type="EMBL" id="LYOR01000010">
    <property type="protein sequence ID" value="OFV65602.1"/>
    <property type="molecule type" value="Genomic_DNA"/>
</dbReference>
<dbReference type="Proteomes" id="UP000185779">
    <property type="component" value="Unassembled WGS sequence"/>
</dbReference>
<name>A0A1F2P3P9_9EURY</name>
<comment type="caution">
    <text evidence="1">The sequence shown here is derived from an EMBL/GenBank/DDBJ whole genome shotgun (WGS) entry which is preliminary data.</text>
</comment>
<sequence>MDILILKPKDESIGDKIGSLVVEAYNKKDRADQIEEEAIKEIGTSLMEITETE</sequence>
<evidence type="ECO:0000313" key="2">
    <source>
        <dbReference type="Proteomes" id="UP000185779"/>
    </source>
</evidence>
<protein>
    <submittedName>
        <fullName evidence="1">Uncharacterized protein</fullName>
    </submittedName>
</protein>
<dbReference type="STRING" id="1839936.SBU_001530"/>
<accession>A0A1F2P3P9</accession>
<organism evidence="1 2">
    <name type="scientific">Candidatus Syntropharchaeum butanivorans</name>
    <dbReference type="NCBI Taxonomy" id="1839936"/>
    <lineage>
        <taxon>Archaea</taxon>
        <taxon>Methanobacteriati</taxon>
        <taxon>Methanobacteriota</taxon>
        <taxon>Stenosarchaea group</taxon>
        <taxon>Methanomicrobia</taxon>
        <taxon>Methanosarcinales</taxon>
        <taxon>ANME-2 cluster</taxon>
        <taxon>Candidatus Syntropharchaeum</taxon>
    </lineage>
</organism>
<reference evidence="1" key="1">
    <citation type="submission" date="2016-05" db="EMBL/GenBank/DDBJ databases">
        <title>Microbial consortia oxidize butane by reversing methanogenesis.</title>
        <authorList>
            <person name="Laso-Perez R."/>
            <person name="Richter M."/>
            <person name="Wegener G."/>
            <person name="Musat F."/>
        </authorList>
    </citation>
    <scope>NUCLEOTIDE SEQUENCE [LARGE SCALE GENOMIC DNA]</scope>
    <source>
        <strain evidence="1">BOX1</strain>
    </source>
</reference>
<proteinExistence type="predicted"/>
<dbReference type="AlphaFoldDB" id="A0A1F2P3P9"/>
<keyword evidence="2" id="KW-1185">Reference proteome</keyword>
<gene>
    <name evidence="1" type="ORF">SBU_001530</name>
</gene>
<evidence type="ECO:0000313" key="1">
    <source>
        <dbReference type="EMBL" id="OFV65602.1"/>
    </source>
</evidence>